<evidence type="ECO:0000256" key="1">
    <source>
        <dbReference type="ARBA" id="ARBA00022801"/>
    </source>
</evidence>
<dbReference type="InterPro" id="IPR050261">
    <property type="entry name" value="FrsA_esterase"/>
</dbReference>
<dbReference type="EMBL" id="MGAV01000013">
    <property type="protein sequence ID" value="OGK54785.1"/>
    <property type="molecule type" value="Genomic_DNA"/>
</dbReference>
<dbReference type="Gene3D" id="3.40.50.1820">
    <property type="entry name" value="alpha/beta hydrolase"/>
    <property type="match status" value="1"/>
</dbReference>
<reference evidence="3 4" key="1">
    <citation type="journal article" date="2016" name="Nat. Commun.">
        <title>Thousands of microbial genomes shed light on interconnected biogeochemical processes in an aquifer system.</title>
        <authorList>
            <person name="Anantharaman K."/>
            <person name="Brown C.T."/>
            <person name="Hug L.A."/>
            <person name="Sharon I."/>
            <person name="Castelle C.J."/>
            <person name="Probst A.J."/>
            <person name="Thomas B.C."/>
            <person name="Singh A."/>
            <person name="Wilkins M.J."/>
            <person name="Karaoz U."/>
            <person name="Brodie E.L."/>
            <person name="Williams K.H."/>
            <person name="Hubbard S.S."/>
            <person name="Banfield J.F."/>
        </authorList>
    </citation>
    <scope>NUCLEOTIDE SEQUENCE [LARGE SCALE GENOMIC DNA]</scope>
</reference>
<evidence type="ECO:0000313" key="4">
    <source>
        <dbReference type="Proteomes" id="UP000177418"/>
    </source>
</evidence>
<name>A0A1F7JGP1_9BACT</name>
<dbReference type="PANTHER" id="PTHR22946">
    <property type="entry name" value="DIENELACTONE HYDROLASE DOMAIN-CONTAINING PROTEIN-RELATED"/>
    <property type="match status" value="1"/>
</dbReference>
<evidence type="ECO:0000313" key="3">
    <source>
        <dbReference type="EMBL" id="OGK54785.1"/>
    </source>
</evidence>
<dbReference type="Proteomes" id="UP000177418">
    <property type="component" value="Unassembled WGS sequence"/>
</dbReference>
<dbReference type="InterPro" id="IPR001375">
    <property type="entry name" value="Peptidase_S9_cat"/>
</dbReference>
<dbReference type="GO" id="GO:0006508">
    <property type="term" value="P:proteolysis"/>
    <property type="evidence" value="ECO:0007669"/>
    <property type="project" value="InterPro"/>
</dbReference>
<keyword evidence="1" id="KW-0378">Hydrolase</keyword>
<dbReference type="Pfam" id="PF00326">
    <property type="entry name" value="Peptidase_S9"/>
    <property type="match status" value="1"/>
</dbReference>
<sequence length="300" mass="33699">MTIESLRSQKYPGSEIIIEHTLSPGKNYRRYLTSYKSDGLKIYALLTVPTGEKPESGWPVIIFNHGYIPPTQYRTTEKYIAYTDGFSRSGYIVFRPDYRGHGNSQGEPEGAYGSNAYTIDVLNAVTSIKKYSDSDPGRIGMWGHSMGGHITLKSMVVNKDIKAGVIWAGVVGSYPDLLNNWRRRQTTTSIPLPSGARRWRQVLIDQYGQPEENPTFWNSISANSYLSDISGPIQLHHGTNDASVPLEFSEKLDGQLKSEGKDVELFTYIGDDHNISRNFSLAMFRSIDFFNKYVKGGESQ</sequence>
<protein>
    <submittedName>
        <fullName evidence="3">Peptidase</fullName>
    </submittedName>
</protein>
<proteinExistence type="predicted"/>
<evidence type="ECO:0000259" key="2">
    <source>
        <dbReference type="Pfam" id="PF00326"/>
    </source>
</evidence>
<gene>
    <name evidence="3" type="ORF">A3H78_05500</name>
</gene>
<comment type="caution">
    <text evidence="3">The sequence shown here is derived from an EMBL/GenBank/DDBJ whole genome shotgun (WGS) entry which is preliminary data.</text>
</comment>
<feature type="domain" description="Peptidase S9 prolyl oligopeptidase catalytic" evidence="2">
    <location>
        <begin position="87"/>
        <end position="295"/>
    </location>
</feature>
<dbReference type="PANTHER" id="PTHR22946:SF9">
    <property type="entry name" value="POLYKETIDE TRANSFERASE AF380"/>
    <property type="match status" value="1"/>
</dbReference>
<accession>A0A1F7JGP1</accession>
<organism evidence="3 4">
    <name type="scientific">Candidatus Roizmanbacteria bacterium RIFCSPLOWO2_02_FULL_36_11</name>
    <dbReference type="NCBI Taxonomy" id="1802071"/>
    <lineage>
        <taxon>Bacteria</taxon>
        <taxon>Candidatus Roizmaniibacteriota</taxon>
    </lineage>
</organism>
<dbReference type="SUPFAM" id="SSF53474">
    <property type="entry name" value="alpha/beta-Hydrolases"/>
    <property type="match status" value="1"/>
</dbReference>
<dbReference type="GO" id="GO:0052689">
    <property type="term" value="F:carboxylic ester hydrolase activity"/>
    <property type="evidence" value="ECO:0007669"/>
    <property type="project" value="UniProtKB-ARBA"/>
</dbReference>
<dbReference type="GO" id="GO:0008236">
    <property type="term" value="F:serine-type peptidase activity"/>
    <property type="evidence" value="ECO:0007669"/>
    <property type="project" value="InterPro"/>
</dbReference>
<dbReference type="InterPro" id="IPR029058">
    <property type="entry name" value="AB_hydrolase_fold"/>
</dbReference>
<dbReference type="AlphaFoldDB" id="A0A1F7JGP1"/>